<dbReference type="Pfam" id="PF14269">
    <property type="entry name" value="Arylsulfotran_2"/>
    <property type="match status" value="1"/>
</dbReference>
<evidence type="ECO:0000313" key="2">
    <source>
        <dbReference type="EMBL" id="NYE15404.1"/>
    </source>
</evidence>
<feature type="compositionally biased region" description="Low complexity" evidence="1">
    <location>
        <begin position="27"/>
        <end position="53"/>
    </location>
</feature>
<proteinExistence type="predicted"/>
<dbReference type="PANTHER" id="PTHR35340:SF5">
    <property type="entry name" value="ASST-DOMAIN-CONTAINING PROTEIN"/>
    <property type="match status" value="1"/>
</dbReference>
<protein>
    <recommendedName>
        <fullName evidence="4">ArsR family transcriptional regulator</fullName>
    </recommendedName>
</protein>
<dbReference type="SUPFAM" id="SSF63829">
    <property type="entry name" value="Calcium-dependent phosphotriesterase"/>
    <property type="match status" value="1"/>
</dbReference>
<dbReference type="Proteomes" id="UP000591272">
    <property type="component" value="Unassembled WGS sequence"/>
</dbReference>
<dbReference type="PANTHER" id="PTHR35340">
    <property type="entry name" value="PQQ ENZYME REPEAT PROTEIN-RELATED"/>
    <property type="match status" value="1"/>
</dbReference>
<dbReference type="RefSeq" id="WP_179836100.1">
    <property type="nucleotide sequence ID" value="NZ_BMRD01000020.1"/>
</dbReference>
<accession>A0A7Y9GFG3</accession>
<feature type="region of interest" description="Disordered" evidence="1">
    <location>
        <begin position="27"/>
        <end position="94"/>
    </location>
</feature>
<dbReference type="InterPro" id="IPR053143">
    <property type="entry name" value="Arylsulfate_ST"/>
</dbReference>
<dbReference type="EMBL" id="JACCBT010000001">
    <property type="protein sequence ID" value="NYE15404.1"/>
    <property type="molecule type" value="Genomic_DNA"/>
</dbReference>
<feature type="region of interest" description="Disordered" evidence="1">
    <location>
        <begin position="374"/>
        <end position="394"/>
    </location>
</feature>
<sequence length="526" mass="55674">MIRIDLGSSAAAAGGLSLLIVLGGAQPAGTRPGGPSAPAAPVSAPAGDGSAAPRFDVRRLRPGTAPGLLFTTPQPSGPPTDGGGAQAPAQSPMQAQAQALAQASPKAPAAVNGPHGPEILDEHGRPVWFHPVPDGQFATDLRVQRYRGRDVLTWWQGTVTTRGGGIGTGYVADENYRVIATVRGTTAPADLHEFRITPRGTALVTGYRTVPADLSSLGGAKDGKVEDSVVEEIDIATGRTLMSWSALAHVPPADSDAPPFMYGEQPFDYFHVNSVSEDTDGNLLISGRHLSTVFKVDRRTGRIIWRLGGRRTSFPLGAGVRFSWQHDATPAGRDTVKIFDNGTNQLLEGYESRVAWIRVDPARRTTRLVRQITHPAHVSSTHEGSAQDLPNGNTSVSWGAAGRISEFSRSGALLFDATLPQGWTSYRLYRQAWTGRPAEPPTVSVRDGSVHAVWNGATGVARWRILAGDARDDLKPYARAGWNGLDTAVRPPSRAGAAPRYLKAEALDASGRVLGTSAVTPNTEAS</sequence>
<feature type="compositionally biased region" description="Polar residues" evidence="1">
    <location>
        <begin position="378"/>
        <end position="394"/>
    </location>
</feature>
<evidence type="ECO:0000313" key="3">
    <source>
        <dbReference type="Proteomes" id="UP000591272"/>
    </source>
</evidence>
<dbReference type="InterPro" id="IPR039535">
    <property type="entry name" value="ASST-like"/>
</dbReference>
<evidence type="ECO:0000256" key="1">
    <source>
        <dbReference type="SAM" id="MobiDB-lite"/>
    </source>
</evidence>
<reference evidence="2 3" key="1">
    <citation type="submission" date="2020-07" db="EMBL/GenBank/DDBJ databases">
        <title>Sequencing the genomes of 1000 actinobacteria strains.</title>
        <authorList>
            <person name="Klenk H.-P."/>
        </authorList>
    </citation>
    <scope>NUCLEOTIDE SEQUENCE [LARGE SCALE GENOMIC DNA]</scope>
    <source>
        <strain evidence="2 3">DSM 43461</strain>
    </source>
</reference>
<gene>
    <name evidence="2" type="ORF">BJ999_005700</name>
</gene>
<evidence type="ECO:0008006" key="4">
    <source>
        <dbReference type="Google" id="ProtNLM"/>
    </source>
</evidence>
<organism evidence="2 3">
    <name type="scientific">Actinomadura citrea</name>
    <dbReference type="NCBI Taxonomy" id="46158"/>
    <lineage>
        <taxon>Bacteria</taxon>
        <taxon>Bacillati</taxon>
        <taxon>Actinomycetota</taxon>
        <taxon>Actinomycetes</taxon>
        <taxon>Streptosporangiales</taxon>
        <taxon>Thermomonosporaceae</taxon>
        <taxon>Actinomadura</taxon>
    </lineage>
</organism>
<comment type="caution">
    <text evidence="2">The sequence shown here is derived from an EMBL/GenBank/DDBJ whole genome shotgun (WGS) entry which is preliminary data.</text>
</comment>
<keyword evidence="3" id="KW-1185">Reference proteome</keyword>
<dbReference type="AlphaFoldDB" id="A0A7Y9GFG3"/>
<name>A0A7Y9GFG3_9ACTN</name>